<dbReference type="InterPro" id="IPR055314">
    <property type="entry name" value="At2g29880-like"/>
</dbReference>
<evidence type="ECO:0000259" key="2">
    <source>
        <dbReference type="Pfam" id="PF24769"/>
    </source>
</evidence>
<evidence type="ECO:0000313" key="5">
    <source>
        <dbReference type="Proteomes" id="UP000823674"/>
    </source>
</evidence>
<organism evidence="4 5">
    <name type="scientific">Brassica rapa subsp. trilocularis</name>
    <dbReference type="NCBI Taxonomy" id="1813537"/>
    <lineage>
        <taxon>Eukaryota</taxon>
        <taxon>Viridiplantae</taxon>
        <taxon>Streptophyta</taxon>
        <taxon>Embryophyta</taxon>
        <taxon>Tracheophyta</taxon>
        <taxon>Spermatophyta</taxon>
        <taxon>Magnoliopsida</taxon>
        <taxon>eudicotyledons</taxon>
        <taxon>Gunneridae</taxon>
        <taxon>Pentapetalae</taxon>
        <taxon>rosids</taxon>
        <taxon>malvids</taxon>
        <taxon>Brassicales</taxon>
        <taxon>Brassicaceae</taxon>
        <taxon>Brassiceae</taxon>
        <taxon>Brassica</taxon>
    </lineage>
</organism>
<dbReference type="InterPro" id="IPR058353">
    <property type="entry name" value="DUF8040"/>
</dbReference>
<dbReference type="Pfam" id="PF24769">
    <property type="entry name" value="At2g29880_C"/>
    <property type="match status" value="1"/>
</dbReference>
<feature type="domain" description="Myb/SANT-like" evidence="1">
    <location>
        <begin position="15"/>
        <end position="112"/>
    </location>
</feature>
<gene>
    <name evidence="4" type="primary">A06p035540.1_BraROA</name>
    <name evidence="4" type="ORF">IGI04_023780</name>
</gene>
<dbReference type="EMBL" id="JADBGQ010000006">
    <property type="protein sequence ID" value="KAG5393817.1"/>
    <property type="molecule type" value="Genomic_DNA"/>
</dbReference>
<feature type="domain" description="DUF8040" evidence="3">
    <location>
        <begin position="354"/>
        <end position="430"/>
    </location>
</feature>
<dbReference type="Pfam" id="PF26138">
    <property type="entry name" value="DUF8040"/>
    <property type="match status" value="1"/>
</dbReference>
<sequence length="535" mass="61700">MGDSQDAKGKGQYHSWSGPENRLLLRSLVDAINNGFRDASGKFNKLTFETRVLSVLRQQLGSKKTYGHYKNRMKILKTRYHNLTDFLRCNSGFGWDPETNKFTADDEVWKVYLKANPNNKYLRDDSFEDFEELQMIFGQNTARGQNAVGLGDDVNPFNSQIEDSERANDISFVQMMNSGEDIIHQQGYENVVFSSLEKSTGEKLPLRKKARTDSYLDKACEEVTEISSQIFGMIQKRWEKEDEEKEAKDKANNVWDAINEIPDLDDDLRYEAMTLVHSLGMKSGFVKMSGGYTMNHVVYASEEVQARKKRKKMANFKTDVDIMILVLSIIAKIRYLTSQILQIQHPIRRSTTRLGHEYIQNALVEDPAHFRHLYCMYPDVFLKLCSIIRERMGVKDTRYVSVEEMLATFLFIVGQNSRYIQAQDRFKKSRTQEQQRVNANNWRANIAATMWADATHIAFHLVKHEHVAYIPLYSSVAKLFQFLHDGEYPEAVISEEPKGYSSTNQDNGIVLLQEMKGLESREEALLALKQRPQAV</sequence>
<name>A0ABQ7M4V4_BRACM</name>
<reference evidence="4 5" key="1">
    <citation type="submission" date="2021-03" db="EMBL/GenBank/DDBJ databases">
        <authorList>
            <person name="King G.J."/>
            <person name="Bancroft I."/>
            <person name="Baten A."/>
            <person name="Bloomfield J."/>
            <person name="Borpatragohain P."/>
            <person name="He Z."/>
            <person name="Irish N."/>
            <person name="Irwin J."/>
            <person name="Liu K."/>
            <person name="Mauleon R.P."/>
            <person name="Moore J."/>
            <person name="Morris R."/>
            <person name="Ostergaard L."/>
            <person name="Wang B."/>
            <person name="Wells R."/>
        </authorList>
    </citation>
    <scope>NUCLEOTIDE SEQUENCE [LARGE SCALE GENOMIC DNA]</scope>
    <source>
        <strain evidence="4">R-o-18</strain>
        <tissue evidence="4">Leaf</tissue>
    </source>
</reference>
<dbReference type="PANTHER" id="PTHR47864">
    <property type="entry name" value="TRANSMEMBRANE PROTEIN"/>
    <property type="match status" value="1"/>
</dbReference>
<protein>
    <recommendedName>
        <fullName evidence="6">Myb/SANT-like domain-containing protein</fullName>
    </recommendedName>
</protein>
<dbReference type="Proteomes" id="UP000823674">
    <property type="component" value="Chromosome A06"/>
</dbReference>
<dbReference type="InterPro" id="IPR024752">
    <property type="entry name" value="Myb/SANT-like_dom"/>
</dbReference>
<evidence type="ECO:0008006" key="6">
    <source>
        <dbReference type="Google" id="ProtNLM"/>
    </source>
</evidence>
<evidence type="ECO:0000259" key="3">
    <source>
        <dbReference type="Pfam" id="PF26138"/>
    </source>
</evidence>
<evidence type="ECO:0000313" key="4">
    <source>
        <dbReference type="EMBL" id="KAG5393817.1"/>
    </source>
</evidence>
<accession>A0ABQ7M4V4</accession>
<keyword evidence="5" id="KW-1185">Reference proteome</keyword>
<proteinExistence type="predicted"/>
<comment type="caution">
    <text evidence="4">The sequence shown here is derived from an EMBL/GenBank/DDBJ whole genome shotgun (WGS) entry which is preliminary data.</text>
</comment>
<dbReference type="PANTHER" id="PTHR47864:SF8">
    <property type="entry name" value="MYB_SANT-LIKE DOMAIN-CONTAINING PROTEIN"/>
    <property type="match status" value="1"/>
</dbReference>
<evidence type="ECO:0000259" key="1">
    <source>
        <dbReference type="Pfam" id="PF12776"/>
    </source>
</evidence>
<dbReference type="Pfam" id="PF12776">
    <property type="entry name" value="Myb_DNA-bind_3"/>
    <property type="match status" value="1"/>
</dbReference>
<dbReference type="InterPro" id="IPR056253">
    <property type="entry name" value="At2g29880-like_C"/>
</dbReference>
<feature type="domain" description="At2g29880-like C-terminal" evidence="2">
    <location>
        <begin position="254"/>
        <end position="289"/>
    </location>
</feature>